<sequence length="520" mass="52827">MDGPGDDSAAKQQSVGAGKKKGGMAALFPQALHDPVCNRKLIALSTGTPCRPGQAPPIAAVRPAALAPAQMLSSIATLLHDTYLPLYMSDVLHMSNTKASRHPEAMGNLHGLLQLLSRASGVVSGRLADVLSPARHAAAAAAPLPQARRASQHSAMVILGVALTAVVCKPMFALCGSVYTVAGAAACVAWITYAKMFDRIVKGVREAPSKALVGELAAQSGDSAAAAFSVRQALSTLGMLLGSGAAALAFQLTGRSYEATFALSVIPALLGLALVASALSADAKAANAHPAAHSDAGGARLGLGKARAFLGALPRGYYQALFTMCILYLARFDVAFITVHAGSVMDKASLPMLTLFSMLPVVVLAAPLGMRAKGSVRSRNTVLVAGIAALIAGDLCFGFFPSVLGMVLGSTFVGLHMAATQGVLFGMLAAFIPSQAVPGLGRISGTVWSFTDLLLGVALAYSNSLAGRLCDVTAARGMGNTGCFFGGAVVSGAAILALLAFTVFGELGKEEQVAAAPKAA</sequence>
<evidence type="ECO:0000313" key="3">
    <source>
        <dbReference type="Proteomes" id="UP000008141"/>
    </source>
</evidence>
<dbReference type="Proteomes" id="UP000008141">
    <property type="component" value="Unassembled WGS sequence"/>
</dbReference>
<keyword evidence="1" id="KW-1133">Transmembrane helix</keyword>
<dbReference type="EMBL" id="GL433838">
    <property type="protein sequence ID" value="EFN58148.1"/>
    <property type="molecule type" value="Genomic_DNA"/>
</dbReference>
<feature type="transmembrane region" description="Helical" evidence="1">
    <location>
        <begin position="412"/>
        <end position="433"/>
    </location>
</feature>
<dbReference type="KEGG" id="cvr:CHLNCDRAFT_141928"/>
<gene>
    <name evidence="2" type="ORF">CHLNCDRAFT_141928</name>
</gene>
<dbReference type="InterPro" id="IPR036259">
    <property type="entry name" value="MFS_trans_sf"/>
</dbReference>
<dbReference type="OrthoDB" id="512088at2759"/>
<protein>
    <recommendedName>
        <fullName evidence="4">Major facilitator superfamily (MFS) profile domain-containing protein</fullName>
    </recommendedName>
</protein>
<dbReference type="RefSeq" id="XP_005850250.1">
    <property type="nucleotide sequence ID" value="XM_005850188.1"/>
</dbReference>
<keyword evidence="1" id="KW-0472">Membrane</keyword>
<name>E1Z7C7_CHLVA</name>
<keyword evidence="3" id="KW-1185">Reference proteome</keyword>
<organism evidence="3">
    <name type="scientific">Chlorella variabilis</name>
    <name type="common">Green alga</name>
    <dbReference type="NCBI Taxonomy" id="554065"/>
    <lineage>
        <taxon>Eukaryota</taxon>
        <taxon>Viridiplantae</taxon>
        <taxon>Chlorophyta</taxon>
        <taxon>core chlorophytes</taxon>
        <taxon>Trebouxiophyceae</taxon>
        <taxon>Chlorellales</taxon>
        <taxon>Chlorellaceae</taxon>
        <taxon>Chlorella clade</taxon>
        <taxon>Chlorella</taxon>
    </lineage>
</organism>
<feature type="transmembrane region" description="Helical" evidence="1">
    <location>
        <begin position="445"/>
        <end position="464"/>
    </location>
</feature>
<feature type="transmembrane region" description="Helical" evidence="1">
    <location>
        <begin position="350"/>
        <end position="370"/>
    </location>
</feature>
<feature type="transmembrane region" description="Helical" evidence="1">
    <location>
        <begin position="317"/>
        <end position="338"/>
    </location>
</feature>
<feature type="transmembrane region" description="Helical" evidence="1">
    <location>
        <begin position="259"/>
        <end position="279"/>
    </location>
</feature>
<dbReference type="InParanoid" id="E1Z7C7"/>
<feature type="transmembrane region" description="Helical" evidence="1">
    <location>
        <begin position="233"/>
        <end position="253"/>
    </location>
</feature>
<dbReference type="SUPFAM" id="SSF103473">
    <property type="entry name" value="MFS general substrate transporter"/>
    <property type="match status" value="1"/>
</dbReference>
<feature type="transmembrane region" description="Helical" evidence="1">
    <location>
        <begin position="382"/>
        <end position="400"/>
    </location>
</feature>
<dbReference type="Gene3D" id="1.20.1250.20">
    <property type="entry name" value="MFS general substrate transporter like domains"/>
    <property type="match status" value="1"/>
</dbReference>
<dbReference type="PANTHER" id="PTHR23518">
    <property type="entry name" value="C-METHYLTRANSFERASE"/>
    <property type="match status" value="1"/>
</dbReference>
<feature type="transmembrane region" description="Helical" evidence="1">
    <location>
        <begin position="178"/>
        <end position="196"/>
    </location>
</feature>
<dbReference type="PANTHER" id="PTHR23518:SF2">
    <property type="entry name" value="MAJOR FACILITATOR SUPERFAMILY TRANSPORTER"/>
    <property type="match status" value="1"/>
</dbReference>
<reference evidence="2 3" key="1">
    <citation type="journal article" date="2010" name="Plant Cell">
        <title>The Chlorella variabilis NC64A genome reveals adaptation to photosymbiosis, coevolution with viruses, and cryptic sex.</title>
        <authorList>
            <person name="Blanc G."/>
            <person name="Duncan G."/>
            <person name="Agarkova I."/>
            <person name="Borodovsky M."/>
            <person name="Gurnon J."/>
            <person name="Kuo A."/>
            <person name="Lindquist E."/>
            <person name="Lucas S."/>
            <person name="Pangilinan J."/>
            <person name="Polle J."/>
            <person name="Salamov A."/>
            <person name="Terry A."/>
            <person name="Yamada T."/>
            <person name="Dunigan D.D."/>
            <person name="Grigoriev I.V."/>
            <person name="Claverie J.M."/>
            <person name="Van Etten J.L."/>
        </authorList>
    </citation>
    <scope>NUCLEOTIDE SEQUENCE [LARGE SCALE GENOMIC DNA]</scope>
    <source>
        <strain evidence="2 3">NC64A</strain>
    </source>
</reference>
<dbReference type="AlphaFoldDB" id="E1Z7C7"/>
<proteinExistence type="predicted"/>
<keyword evidence="1" id="KW-0812">Transmembrane</keyword>
<evidence type="ECO:0008006" key="4">
    <source>
        <dbReference type="Google" id="ProtNLM"/>
    </source>
</evidence>
<accession>E1Z7C7</accession>
<dbReference type="eggNOG" id="ENOG502SBB5">
    <property type="taxonomic scope" value="Eukaryota"/>
</dbReference>
<evidence type="ECO:0000313" key="2">
    <source>
        <dbReference type="EMBL" id="EFN58148.1"/>
    </source>
</evidence>
<feature type="transmembrane region" description="Helical" evidence="1">
    <location>
        <begin position="484"/>
        <end position="504"/>
    </location>
</feature>
<dbReference type="GeneID" id="17357331"/>
<evidence type="ECO:0000256" key="1">
    <source>
        <dbReference type="SAM" id="Phobius"/>
    </source>
</evidence>